<evidence type="ECO:0000259" key="2">
    <source>
        <dbReference type="Pfam" id="PF13473"/>
    </source>
</evidence>
<dbReference type="InterPro" id="IPR028096">
    <property type="entry name" value="EfeO_Cupredoxin"/>
</dbReference>
<organism evidence="3 4">
    <name type="scientific">Rheinheimera tilapiae</name>
    <dbReference type="NCBI Taxonomy" id="875043"/>
    <lineage>
        <taxon>Bacteria</taxon>
        <taxon>Pseudomonadati</taxon>
        <taxon>Pseudomonadota</taxon>
        <taxon>Gammaproteobacteria</taxon>
        <taxon>Chromatiales</taxon>
        <taxon>Chromatiaceae</taxon>
        <taxon>Rheinheimera</taxon>
    </lineage>
</organism>
<dbReference type="Proteomes" id="UP001589813">
    <property type="component" value="Unassembled WGS sequence"/>
</dbReference>
<gene>
    <name evidence="3" type="ORF">ACFFJP_06830</name>
</gene>
<name>A0ABV6BAU1_9GAMM</name>
<dbReference type="Gene3D" id="2.60.40.420">
    <property type="entry name" value="Cupredoxins - blue copper proteins"/>
    <property type="match status" value="1"/>
</dbReference>
<proteinExistence type="predicted"/>
<dbReference type="SUPFAM" id="SSF49503">
    <property type="entry name" value="Cupredoxins"/>
    <property type="match status" value="1"/>
</dbReference>
<feature type="signal peptide" evidence="1">
    <location>
        <begin position="1"/>
        <end position="26"/>
    </location>
</feature>
<accession>A0ABV6BAU1</accession>
<evidence type="ECO:0000313" key="3">
    <source>
        <dbReference type="EMBL" id="MFC0047999.1"/>
    </source>
</evidence>
<keyword evidence="1" id="KW-0732">Signal</keyword>
<dbReference type="Pfam" id="PF13473">
    <property type="entry name" value="Cupredoxin_1"/>
    <property type="match status" value="1"/>
</dbReference>
<feature type="domain" description="EfeO-type cupredoxin-like" evidence="2">
    <location>
        <begin position="20"/>
        <end position="115"/>
    </location>
</feature>
<dbReference type="InterPro" id="IPR008972">
    <property type="entry name" value="Cupredoxin"/>
</dbReference>
<evidence type="ECO:0000313" key="4">
    <source>
        <dbReference type="Proteomes" id="UP001589813"/>
    </source>
</evidence>
<feature type="chain" id="PRO_5046555298" evidence="1">
    <location>
        <begin position="27"/>
        <end position="132"/>
    </location>
</feature>
<sequence length="132" mass="14584">MKQRRRLALWLRFSLLLGSCWSSLLGADETPVFRLTLKDHLFSPSTLQVPAGQKVKIIIHNQDPNPEEFESFSMNREKVILGGSSGVVFVGPLQPGTYPFSGEYNPDSAKGQLIALPKEQWQALQAGGDDAD</sequence>
<protein>
    <submittedName>
        <fullName evidence="3">Cupredoxin domain-containing protein</fullName>
    </submittedName>
</protein>
<reference evidence="3 4" key="1">
    <citation type="submission" date="2024-09" db="EMBL/GenBank/DDBJ databases">
        <authorList>
            <person name="Sun Q."/>
            <person name="Mori K."/>
        </authorList>
    </citation>
    <scope>NUCLEOTIDE SEQUENCE [LARGE SCALE GENOMIC DNA]</scope>
    <source>
        <strain evidence="3 4">KCTC 23315</strain>
    </source>
</reference>
<comment type="caution">
    <text evidence="3">The sequence shown here is derived from an EMBL/GenBank/DDBJ whole genome shotgun (WGS) entry which is preliminary data.</text>
</comment>
<dbReference type="RefSeq" id="WP_377241770.1">
    <property type="nucleotide sequence ID" value="NZ_JBHLXP010000001.1"/>
</dbReference>
<dbReference type="EMBL" id="JBHLXP010000001">
    <property type="protein sequence ID" value="MFC0047999.1"/>
    <property type="molecule type" value="Genomic_DNA"/>
</dbReference>
<keyword evidence="4" id="KW-1185">Reference proteome</keyword>
<evidence type="ECO:0000256" key="1">
    <source>
        <dbReference type="SAM" id="SignalP"/>
    </source>
</evidence>